<accession>A0AAN1XVY3</accession>
<dbReference type="GO" id="GO:0005506">
    <property type="term" value="F:iron ion binding"/>
    <property type="evidence" value="ECO:0007669"/>
    <property type="project" value="UniProtKB-ARBA"/>
</dbReference>
<sequence length="149" mass="17006">MELTQAQLDQFDCDGFLRFERLFTADEVGLLKAEIARTSSANSDAIIRERTGSIRTVYRSHEPDGPTFSPAFHRLVSTPRFLRPAQQVLRDDELYVFHCKSNIKTAIDGTVWMWHQDYGYWQHDGVPRDTMATFLVKSQICCNSGSSIA</sequence>
<dbReference type="PANTHER" id="PTHR20883">
    <property type="entry name" value="PHYTANOYL-COA DIOXYGENASE DOMAIN CONTAINING 1"/>
    <property type="match status" value="1"/>
</dbReference>
<dbReference type="AlphaFoldDB" id="A0AAN1XVY3"/>
<name>A0AAN1XVY3_UNVUL</name>
<dbReference type="RefSeq" id="WP_317997367.1">
    <property type="nucleotide sequence ID" value="NZ_AP025523.1"/>
</dbReference>
<dbReference type="Proteomes" id="UP001317532">
    <property type="component" value="Chromosome"/>
</dbReference>
<dbReference type="SUPFAM" id="SSF51197">
    <property type="entry name" value="Clavaminate synthase-like"/>
    <property type="match status" value="1"/>
</dbReference>
<evidence type="ECO:0000313" key="1">
    <source>
        <dbReference type="EMBL" id="BDE06407.1"/>
    </source>
</evidence>
<dbReference type="GO" id="GO:0016706">
    <property type="term" value="F:2-oxoglutarate-dependent dioxygenase activity"/>
    <property type="evidence" value="ECO:0007669"/>
    <property type="project" value="UniProtKB-ARBA"/>
</dbReference>
<keyword evidence="2" id="KW-1185">Reference proteome</keyword>
<organism evidence="1 2">
    <name type="scientific">Vulcanimicrobium alpinum</name>
    <dbReference type="NCBI Taxonomy" id="3016050"/>
    <lineage>
        <taxon>Bacteria</taxon>
        <taxon>Bacillati</taxon>
        <taxon>Vulcanimicrobiota</taxon>
        <taxon>Vulcanimicrobiia</taxon>
        <taxon>Vulcanimicrobiales</taxon>
        <taxon>Vulcanimicrobiaceae</taxon>
        <taxon>Vulcanimicrobium</taxon>
    </lineage>
</organism>
<dbReference type="Pfam" id="PF05721">
    <property type="entry name" value="PhyH"/>
    <property type="match status" value="1"/>
</dbReference>
<protein>
    <recommendedName>
        <fullName evidence="3">Phytanoyl-CoA dioxygenase</fullName>
    </recommendedName>
</protein>
<dbReference type="EMBL" id="AP025523">
    <property type="protein sequence ID" value="BDE06407.1"/>
    <property type="molecule type" value="Genomic_DNA"/>
</dbReference>
<gene>
    <name evidence="1" type="ORF">WPS_16830</name>
</gene>
<reference evidence="1 2" key="1">
    <citation type="journal article" date="2022" name="ISME Commun">
        <title>Vulcanimicrobium alpinus gen. nov. sp. nov., the first cultivated representative of the candidate phylum 'Eremiobacterota', is a metabolically versatile aerobic anoxygenic phototroph.</title>
        <authorList>
            <person name="Yabe S."/>
            <person name="Muto K."/>
            <person name="Abe K."/>
            <person name="Yokota A."/>
            <person name="Staudigel H."/>
            <person name="Tebo B.M."/>
        </authorList>
    </citation>
    <scope>NUCLEOTIDE SEQUENCE [LARGE SCALE GENOMIC DNA]</scope>
    <source>
        <strain evidence="1 2">WC8-2</strain>
    </source>
</reference>
<dbReference type="PANTHER" id="PTHR20883:SF51">
    <property type="entry name" value="PHYTANOYL-COA HYDROXYLASE"/>
    <property type="match status" value="1"/>
</dbReference>
<evidence type="ECO:0000313" key="2">
    <source>
        <dbReference type="Proteomes" id="UP001317532"/>
    </source>
</evidence>
<dbReference type="InterPro" id="IPR008775">
    <property type="entry name" value="Phytyl_CoA_dOase-like"/>
</dbReference>
<dbReference type="KEGG" id="vab:WPS_16830"/>
<proteinExistence type="predicted"/>
<dbReference type="Gene3D" id="2.60.120.620">
    <property type="entry name" value="q2cbj1_9rhob like domain"/>
    <property type="match status" value="1"/>
</dbReference>
<evidence type="ECO:0008006" key="3">
    <source>
        <dbReference type="Google" id="ProtNLM"/>
    </source>
</evidence>